<dbReference type="InterPro" id="IPR016194">
    <property type="entry name" value="SPOC-like_C_dom_sf"/>
</dbReference>
<feature type="compositionally biased region" description="Basic residues" evidence="3">
    <location>
        <begin position="274"/>
        <end position="295"/>
    </location>
</feature>
<dbReference type="OrthoDB" id="9780854at2"/>
<evidence type="ECO:0000313" key="5">
    <source>
        <dbReference type="EMBL" id="KZD21072.1"/>
    </source>
</evidence>
<dbReference type="Proteomes" id="UP000076574">
    <property type="component" value="Unassembled WGS sequence"/>
</dbReference>
<dbReference type="HAMAP" id="MF_01875">
    <property type="entry name" value="Prokaryotic_Ku"/>
    <property type="match status" value="1"/>
</dbReference>
<dbReference type="SUPFAM" id="SSF100939">
    <property type="entry name" value="SPOC domain-like"/>
    <property type="match status" value="1"/>
</dbReference>
<keyword evidence="2" id="KW-0227">DNA damage</keyword>
<dbReference type="PIRSF" id="PIRSF006493">
    <property type="entry name" value="Prok_Ku"/>
    <property type="match status" value="1"/>
</dbReference>
<keyword evidence="2" id="KW-0233">DNA recombination</keyword>
<dbReference type="STRING" id="943830.A4A58_14865"/>
<feature type="domain" description="Ku" evidence="4">
    <location>
        <begin position="56"/>
        <end position="186"/>
    </location>
</feature>
<evidence type="ECO:0000256" key="2">
    <source>
        <dbReference type="HAMAP-Rule" id="MF_01875"/>
    </source>
</evidence>
<keyword evidence="1 2" id="KW-0238">DNA-binding</keyword>
<dbReference type="EMBL" id="LVYV01000053">
    <property type="protein sequence ID" value="KZD21072.1"/>
    <property type="molecule type" value="Genomic_DNA"/>
</dbReference>
<comment type="similarity">
    <text evidence="2">Belongs to the prokaryotic Ku family.</text>
</comment>
<evidence type="ECO:0000259" key="4">
    <source>
        <dbReference type="SMART" id="SM00559"/>
    </source>
</evidence>
<reference evidence="5 6" key="1">
    <citation type="submission" date="2016-03" db="EMBL/GenBank/DDBJ databases">
        <title>Microsymbionts genomes from the relict species Vavilovia formosa (Stev.) Fed.</title>
        <authorList>
            <person name="Kopat V."/>
            <person name="Chirak E."/>
            <person name="Kimeklis A."/>
            <person name="Andronov E."/>
        </authorList>
    </citation>
    <scope>NUCLEOTIDE SEQUENCE [LARGE SCALE GENOMIC DNA]</scope>
    <source>
        <strain evidence="5 6">Vaf07</strain>
    </source>
</reference>
<dbReference type="InterPro" id="IPR006164">
    <property type="entry name" value="DNA_bd_Ku70/Ku80"/>
</dbReference>
<dbReference type="SMART" id="SM00559">
    <property type="entry name" value="Ku78"/>
    <property type="match status" value="1"/>
</dbReference>
<dbReference type="FunFam" id="2.40.290.10:FF:000004">
    <property type="entry name" value="Non-homologous end joining protein Ku"/>
    <property type="match status" value="1"/>
</dbReference>
<comment type="subunit">
    <text evidence="2">Homodimer. Interacts with LigD.</text>
</comment>
<dbReference type="GO" id="GO:0006310">
    <property type="term" value="P:DNA recombination"/>
    <property type="evidence" value="ECO:0007669"/>
    <property type="project" value="UniProtKB-KW"/>
</dbReference>
<dbReference type="Pfam" id="PF02735">
    <property type="entry name" value="Ku"/>
    <property type="match status" value="1"/>
</dbReference>
<dbReference type="AlphaFoldDB" id="A0A161SLL4"/>
<organism evidence="5 6">
    <name type="scientific">Tardiphaga robiniae</name>
    <dbReference type="NCBI Taxonomy" id="943830"/>
    <lineage>
        <taxon>Bacteria</taxon>
        <taxon>Pseudomonadati</taxon>
        <taxon>Pseudomonadota</taxon>
        <taxon>Alphaproteobacteria</taxon>
        <taxon>Hyphomicrobiales</taxon>
        <taxon>Nitrobacteraceae</taxon>
        <taxon>Tardiphaga</taxon>
    </lineage>
</organism>
<evidence type="ECO:0000256" key="1">
    <source>
        <dbReference type="ARBA" id="ARBA00023125"/>
    </source>
</evidence>
<accession>A0A161SLL4</accession>
<dbReference type="NCBIfam" id="TIGR02772">
    <property type="entry name" value="Ku_bact"/>
    <property type="match status" value="1"/>
</dbReference>
<feature type="region of interest" description="Disordered" evidence="3">
    <location>
        <begin position="257"/>
        <end position="295"/>
    </location>
</feature>
<sequence>MAPPRAYWKGSLKLSLVTCPVVLYPAATSVEKTKFHMINRETGNRLKQQMVDAETGDIVEKEQKGRGYEISKGEYVEIEKEELEAVQIESNHTIDIDNFVPRDEIDRRYLNNPYYIAPDGKAGADAFAVIRDAMKDKDRVALARIVLTNREHIIAIEPLGKGLLGTTLRFPYEVRDEEDYFDDIKSPKISKDMIDLAVHILDSKASHFDPSKFKDEYETALKTLVKRKAAGKPVKVVEKEEKPDNVINLMDALKASLKGGKGKSTKRASSSRPHVARKRPAKKAARSSARHRKAS</sequence>
<dbReference type="GO" id="GO:0006303">
    <property type="term" value="P:double-strand break repair via nonhomologous end joining"/>
    <property type="evidence" value="ECO:0007669"/>
    <property type="project" value="UniProtKB-UniRule"/>
</dbReference>
<protein>
    <recommendedName>
        <fullName evidence="2">Non-homologous end joining protein Ku</fullName>
    </recommendedName>
</protein>
<dbReference type="Gene3D" id="2.40.290.10">
    <property type="match status" value="1"/>
</dbReference>
<comment type="caution">
    <text evidence="5">The sequence shown here is derived from an EMBL/GenBank/DDBJ whole genome shotgun (WGS) entry which is preliminary data.</text>
</comment>
<keyword evidence="6" id="KW-1185">Reference proteome</keyword>
<dbReference type="CDD" id="cd00789">
    <property type="entry name" value="KU_like"/>
    <property type="match status" value="1"/>
</dbReference>
<dbReference type="PANTHER" id="PTHR41251:SF1">
    <property type="entry name" value="NON-HOMOLOGOUS END JOINING PROTEIN KU"/>
    <property type="match status" value="1"/>
</dbReference>
<dbReference type="RefSeq" id="WP_068737006.1">
    <property type="nucleotide sequence ID" value="NZ_LVYV01000053.1"/>
</dbReference>
<evidence type="ECO:0000313" key="6">
    <source>
        <dbReference type="Proteomes" id="UP000076574"/>
    </source>
</evidence>
<proteinExistence type="inferred from homology"/>
<keyword evidence="2" id="KW-0234">DNA repair</keyword>
<dbReference type="InterPro" id="IPR009187">
    <property type="entry name" value="Prok_Ku"/>
</dbReference>
<dbReference type="PANTHER" id="PTHR41251">
    <property type="entry name" value="NON-HOMOLOGOUS END JOINING PROTEIN KU"/>
    <property type="match status" value="1"/>
</dbReference>
<name>A0A161SLL4_9BRAD</name>
<dbReference type="GO" id="GO:0003690">
    <property type="term" value="F:double-stranded DNA binding"/>
    <property type="evidence" value="ECO:0007669"/>
    <property type="project" value="UniProtKB-UniRule"/>
</dbReference>
<evidence type="ECO:0000256" key="3">
    <source>
        <dbReference type="SAM" id="MobiDB-lite"/>
    </source>
</evidence>
<comment type="function">
    <text evidence="2">With LigD forms a non-homologous end joining (NHEJ) DNA repair enzyme, which repairs dsDNA breaks with reduced fidelity. Binds linear dsDNA with 5'- and 3'- overhangs but not closed circular dsDNA nor ssDNA. Recruits and stimulates the ligase activity of LigD.</text>
</comment>
<gene>
    <name evidence="2" type="primary">ku</name>
    <name evidence="5" type="ORF">A4A58_14865</name>
</gene>